<accession>M4D1X3</accession>
<feature type="transmembrane region" description="Helical" evidence="17">
    <location>
        <begin position="433"/>
        <end position="459"/>
    </location>
</feature>
<reference evidence="20 21" key="1">
    <citation type="journal article" date="2011" name="Nat. Genet.">
        <title>The genome of the mesopolyploid crop species Brassica rapa.</title>
        <authorList>
            <consortium name="Brassica rapa Genome Sequencing Project Consortium"/>
            <person name="Wang X."/>
            <person name="Wang H."/>
            <person name="Wang J."/>
            <person name="Sun R."/>
            <person name="Wu J."/>
            <person name="Liu S."/>
            <person name="Bai Y."/>
            <person name="Mun J.H."/>
            <person name="Bancroft I."/>
            <person name="Cheng F."/>
            <person name="Huang S."/>
            <person name="Li X."/>
            <person name="Hua W."/>
            <person name="Wang J."/>
            <person name="Wang X."/>
            <person name="Freeling M."/>
            <person name="Pires J.C."/>
            <person name="Paterson A.H."/>
            <person name="Chalhoub B."/>
            <person name="Wang B."/>
            <person name="Hayward A."/>
            <person name="Sharpe A.G."/>
            <person name="Park B.S."/>
            <person name="Weisshaar B."/>
            <person name="Liu B."/>
            <person name="Li B."/>
            <person name="Liu B."/>
            <person name="Tong C."/>
            <person name="Song C."/>
            <person name="Duran C."/>
            <person name="Peng C."/>
            <person name="Geng C."/>
            <person name="Koh C."/>
            <person name="Lin C."/>
            <person name="Edwards D."/>
            <person name="Mu D."/>
            <person name="Shen D."/>
            <person name="Soumpourou E."/>
            <person name="Li F."/>
            <person name="Fraser F."/>
            <person name="Conant G."/>
            <person name="Lassalle G."/>
            <person name="King G.J."/>
            <person name="Bonnema G."/>
            <person name="Tang H."/>
            <person name="Wang H."/>
            <person name="Belcram H."/>
            <person name="Zhou H."/>
            <person name="Hirakawa H."/>
            <person name="Abe H."/>
            <person name="Guo H."/>
            <person name="Wang H."/>
            <person name="Jin H."/>
            <person name="Parkin I.A."/>
            <person name="Batley J."/>
            <person name="Kim J.S."/>
            <person name="Just J."/>
            <person name="Li J."/>
            <person name="Xu J."/>
            <person name="Deng J."/>
            <person name="Kim J.A."/>
            <person name="Li J."/>
            <person name="Yu J."/>
            <person name="Meng J."/>
            <person name="Wang J."/>
            <person name="Min J."/>
            <person name="Poulain J."/>
            <person name="Wang J."/>
            <person name="Hatakeyama K."/>
            <person name="Wu K."/>
            <person name="Wang L."/>
            <person name="Fang L."/>
            <person name="Trick M."/>
            <person name="Links M.G."/>
            <person name="Zhao M."/>
            <person name="Jin M."/>
            <person name="Ramchiary N."/>
            <person name="Drou N."/>
            <person name="Berkman P.J."/>
            <person name="Cai Q."/>
            <person name="Huang Q."/>
            <person name="Li R."/>
            <person name="Tabata S."/>
            <person name="Cheng S."/>
            <person name="Zhang S."/>
            <person name="Zhang S."/>
            <person name="Huang S."/>
            <person name="Sato S."/>
            <person name="Sun S."/>
            <person name="Kwon S.J."/>
            <person name="Choi S.R."/>
            <person name="Lee T.H."/>
            <person name="Fan W."/>
            <person name="Zhao X."/>
            <person name="Tan X."/>
            <person name="Xu X."/>
            <person name="Wang Y."/>
            <person name="Qiu Y."/>
            <person name="Yin Y."/>
            <person name="Li Y."/>
            <person name="Du Y."/>
            <person name="Liao Y."/>
            <person name="Lim Y."/>
            <person name="Narusaka Y."/>
            <person name="Wang Y."/>
            <person name="Wang Z."/>
            <person name="Li Z."/>
            <person name="Wang Z."/>
            <person name="Xiong Z."/>
            <person name="Zhang Z."/>
        </authorList>
    </citation>
    <scope>NUCLEOTIDE SEQUENCE [LARGE SCALE GENOMIC DNA]</scope>
    <source>
        <strain evidence="20 21">cv. Chiifu-401-42</strain>
    </source>
</reference>
<reference evidence="20" key="3">
    <citation type="submission" date="2023-03" db="UniProtKB">
        <authorList>
            <consortium name="EnsemblPlants"/>
        </authorList>
    </citation>
    <scope>IDENTIFICATION</scope>
    <source>
        <strain evidence="20">cv. Chiifu-401-42</strain>
    </source>
</reference>
<sequence length="935" mass="103122">MLDRGKGMLRAAGSGMLRAAGRGMLGAAGRGMLRAAGRAMKRTGVAKGGIQDPFASSPSTAAGNASVSLGGGYVHRVGSNNLRISAASGSLLNLPVAITSRWTGGAFSFNSYGAYEDFEWVTVEGTEEEEEEDDSVFSSVPSVDEVEDAVSALKQVFDGGGNQSPMPTGMVHQVPSFGTELDWVEPSMELCHSRILQPHAYDHVYNAFDLLRTEPSVQRMVLSLSSDKAVWKAVRNNEVVQEIKDLYYNGINQDEESSDDESSDDTPRKNNTPTDFIKWVFDSTVVKATEVLKKIIKLAIELLNSFKVNKKRKRGKLNNWFEEDLKTSVFLSILVMLVVMVSRACNNSMNDLTFISGLLPTQLIGTEVKAMLSGSSEEDFLMGIRYLSVSVASTALSFVGLQVWTELSLDRLRADGLIAKNISLGDSEHALELLLGSYFTIALLTNFVLNVYILLILSLKGTFLPLVIPPTIFQGVLWTVWLTVLCTLKMFQALARDRLERLNASPSSTPWTYFRVYSVLFLVLSVDMLWIKLSLMTYNTIGSSVYLLLLFEPCSIAFETLQALLIHGFQLLDMWINHLVVNNSDCQRSKFLDSVTAGSLLEWKGLLNRNLGFFLDMANLVMALCHYLHIWWLHGIAFHLVDAVLFLNIRALLSAILKRMKGYIKLRIALGSLHAALPDATSEELRAYDDECAICREPMAKAKRLHCNHLFHLGCLRSWLDQGLNDVYSCPTCRKPLFAGRTESEANPRTVEVSRDEQLARQLERQNSPAHPLATGLFPAEMPSSVETDPSRNLGLDPSWLQTWSDQVIDVAGPSTTASRSVGLGRVQMMMRHLASVGESYAQTALDDAAWSLWPMNPSQASTSTTTTIPPGAGGRTGGLHLRTVSNVTNESLASILAMAETVREVMPHVPDEIIFQDLQRTNSVAVTVNNLLQM</sequence>
<dbReference type="Pfam" id="PF25563">
    <property type="entry name" value="TPR_SYVN1_N"/>
    <property type="match status" value="1"/>
</dbReference>
<dbReference type="STRING" id="51351.M4D1X3"/>
<evidence type="ECO:0000256" key="1">
    <source>
        <dbReference type="ARBA" id="ARBA00000900"/>
    </source>
</evidence>
<dbReference type="Gene3D" id="1.10.8.10">
    <property type="entry name" value="DNA helicase RuvA subunit, C-terminal domain"/>
    <property type="match status" value="1"/>
</dbReference>
<dbReference type="GO" id="GO:0005886">
    <property type="term" value="C:plasma membrane"/>
    <property type="evidence" value="ECO:0007669"/>
    <property type="project" value="UniProtKB-ARBA"/>
</dbReference>
<evidence type="ECO:0000256" key="16">
    <source>
        <dbReference type="PROSITE-ProRule" id="PRU00175"/>
    </source>
</evidence>
<dbReference type="InterPro" id="IPR035667">
    <property type="entry name" value="RIN3_plant_CUE"/>
</dbReference>
<keyword evidence="6" id="KW-0808">Transferase</keyword>
<dbReference type="Pfam" id="PF02845">
    <property type="entry name" value="CUE"/>
    <property type="match status" value="1"/>
</dbReference>
<dbReference type="PANTHER" id="PTHR15067">
    <property type="entry name" value="E3 UBIQUITIN-PROTEIN LIGASE RNF8"/>
    <property type="match status" value="1"/>
</dbReference>
<dbReference type="Gramene" id="Bra010473.1">
    <property type="protein sequence ID" value="Bra010473.1-P"/>
    <property type="gene ID" value="Bra010473"/>
</dbReference>
<evidence type="ECO:0000256" key="3">
    <source>
        <dbReference type="ARBA" id="ARBA00004906"/>
    </source>
</evidence>
<evidence type="ECO:0000256" key="10">
    <source>
        <dbReference type="ARBA" id="ARBA00022786"/>
    </source>
</evidence>
<name>M4D1X3_BRACM</name>
<feature type="transmembrane region" description="Helical" evidence="17">
    <location>
        <begin position="512"/>
        <end position="533"/>
    </location>
</feature>
<dbReference type="SUPFAM" id="SSF88633">
    <property type="entry name" value="Positive stranded ssRNA viruses"/>
    <property type="match status" value="1"/>
</dbReference>
<organism evidence="20 21">
    <name type="scientific">Brassica campestris</name>
    <name type="common">Field mustard</name>
    <dbReference type="NCBI Taxonomy" id="3711"/>
    <lineage>
        <taxon>Eukaryota</taxon>
        <taxon>Viridiplantae</taxon>
        <taxon>Streptophyta</taxon>
        <taxon>Embryophyta</taxon>
        <taxon>Tracheophyta</taxon>
        <taxon>Spermatophyta</taxon>
        <taxon>Magnoliopsida</taxon>
        <taxon>eudicotyledons</taxon>
        <taxon>Gunneridae</taxon>
        <taxon>Pentapetalae</taxon>
        <taxon>rosids</taxon>
        <taxon>malvids</taxon>
        <taxon>Brassicales</taxon>
        <taxon>Brassicaceae</taxon>
        <taxon>Brassiceae</taxon>
        <taxon>Brassica</taxon>
    </lineage>
</organism>
<dbReference type="InterPro" id="IPR013083">
    <property type="entry name" value="Znf_RING/FYVE/PHD"/>
</dbReference>
<dbReference type="CDD" id="cd14422">
    <property type="entry name" value="CUE_RIN3_plant"/>
    <property type="match status" value="1"/>
</dbReference>
<evidence type="ECO:0000256" key="7">
    <source>
        <dbReference type="ARBA" id="ARBA00022692"/>
    </source>
</evidence>
<evidence type="ECO:0000259" key="19">
    <source>
        <dbReference type="PROSITE" id="PS51140"/>
    </source>
</evidence>
<dbReference type="Pfam" id="PF13639">
    <property type="entry name" value="zf-RING_2"/>
    <property type="match status" value="1"/>
</dbReference>
<comment type="subcellular location">
    <subcellularLocation>
        <location evidence="2">Membrane</location>
        <topology evidence="2">Multi-pass membrane protein</topology>
    </subcellularLocation>
</comment>
<dbReference type="SMART" id="SM00184">
    <property type="entry name" value="RING"/>
    <property type="match status" value="1"/>
</dbReference>
<evidence type="ECO:0000256" key="2">
    <source>
        <dbReference type="ARBA" id="ARBA00004141"/>
    </source>
</evidence>
<evidence type="ECO:0000256" key="11">
    <source>
        <dbReference type="ARBA" id="ARBA00022821"/>
    </source>
</evidence>
<dbReference type="FunFam" id="1.10.8.10:FF:000054">
    <property type="entry name" value="E3 ubiquitin protein ligase RIN2"/>
    <property type="match status" value="1"/>
</dbReference>
<keyword evidence="14 17" id="KW-0472">Membrane</keyword>
<evidence type="ECO:0000256" key="5">
    <source>
        <dbReference type="ARBA" id="ARBA00022667"/>
    </source>
</evidence>
<keyword evidence="10" id="KW-0833">Ubl conjugation pathway</keyword>
<dbReference type="GO" id="GO:0043130">
    <property type="term" value="F:ubiquitin binding"/>
    <property type="evidence" value="ECO:0007669"/>
    <property type="project" value="InterPro"/>
</dbReference>
<comment type="catalytic activity">
    <reaction evidence="1">
        <text>S-ubiquitinyl-[E2 ubiquitin-conjugating enzyme]-L-cysteine + [acceptor protein]-L-lysine = [E2 ubiquitin-conjugating enzyme]-L-cysteine + N(6)-ubiquitinyl-[acceptor protein]-L-lysine.</text>
        <dbReference type="EC" id="2.3.2.27"/>
    </reaction>
</comment>
<dbReference type="InterPro" id="IPR057992">
    <property type="entry name" value="TPR_SYVN1_N"/>
</dbReference>
<evidence type="ECO:0000256" key="17">
    <source>
        <dbReference type="SAM" id="Phobius"/>
    </source>
</evidence>
<feature type="transmembrane region" description="Helical" evidence="17">
    <location>
        <begin position="636"/>
        <end position="657"/>
    </location>
</feature>
<dbReference type="CDD" id="cd16455">
    <property type="entry name" value="RING-H2_AMFR"/>
    <property type="match status" value="1"/>
</dbReference>
<keyword evidence="21" id="KW-1185">Reference proteome</keyword>
<keyword evidence="12" id="KW-0862">Zinc</keyword>
<evidence type="ECO:0000256" key="15">
    <source>
        <dbReference type="ARBA" id="ARBA00065597"/>
    </source>
</evidence>
<evidence type="ECO:0000256" key="4">
    <source>
        <dbReference type="ARBA" id="ARBA00012483"/>
    </source>
</evidence>
<feature type="transmembrane region" description="Helical" evidence="17">
    <location>
        <begin position="471"/>
        <end position="491"/>
    </location>
</feature>
<keyword evidence="11" id="KW-0611">Plant defense</keyword>
<dbReference type="PANTHER" id="PTHR15067:SF4">
    <property type="entry name" value="E3 UBIQUITIN-PROTEIN LIGASE RNF8"/>
    <property type="match status" value="1"/>
</dbReference>
<dbReference type="FunFam" id="3.30.40.10:FF:000259">
    <property type="entry name" value="E3 ubiquitin protein ligase RIN2"/>
    <property type="match status" value="1"/>
</dbReference>
<dbReference type="GO" id="GO:0061630">
    <property type="term" value="F:ubiquitin protein ligase activity"/>
    <property type="evidence" value="ECO:0007669"/>
    <property type="project" value="UniProtKB-EC"/>
</dbReference>
<keyword evidence="5" id="KW-0381">Hypersensitive response</keyword>
<keyword evidence="8" id="KW-0479">Metal-binding</keyword>
<dbReference type="PROSITE" id="PS50089">
    <property type="entry name" value="ZF_RING_2"/>
    <property type="match status" value="1"/>
</dbReference>
<reference evidence="20 21" key="2">
    <citation type="journal article" date="2018" name="Hortic Res">
        <title>Improved Brassica rapa reference genome by single-molecule sequencing and chromosome conformation capture technologies.</title>
        <authorList>
            <person name="Zhang L."/>
            <person name="Cai X."/>
            <person name="Wu J."/>
            <person name="Liu M."/>
            <person name="Grob S."/>
            <person name="Cheng F."/>
            <person name="Liang J."/>
            <person name="Cai C."/>
            <person name="Liu Z."/>
            <person name="Liu B."/>
            <person name="Wang F."/>
            <person name="Li S."/>
            <person name="Liu F."/>
            <person name="Li X."/>
            <person name="Cheng L."/>
            <person name="Yang W."/>
            <person name="Li M.H."/>
            <person name="Grossniklaus U."/>
            <person name="Zheng H."/>
            <person name="Wang X."/>
        </authorList>
    </citation>
    <scope>NUCLEOTIDE SEQUENCE [LARGE SCALE GENOMIC DNA]</scope>
    <source>
        <strain evidence="20 21">cv. Chiifu-401-42</strain>
    </source>
</reference>
<dbReference type="InterPro" id="IPR003892">
    <property type="entry name" value="CUE"/>
</dbReference>
<dbReference type="Gene3D" id="3.30.40.10">
    <property type="entry name" value="Zinc/RING finger domain, C3HC4 (zinc finger)"/>
    <property type="match status" value="1"/>
</dbReference>
<dbReference type="Proteomes" id="UP000011750">
    <property type="component" value="Chromosome A08"/>
</dbReference>
<evidence type="ECO:0000256" key="6">
    <source>
        <dbReference type="ARBA" id="ARBA00022679"/>
    </source>
</evidence>
<proteinExistence type="predicted"/>
<dbReference type="InterPro" id="IPR001841">
    <property type="entry name" value="Znf_RING"/>
</dbReference>
<dbReference type="AlphaFoldDB" id="M4D1X3"/>
<evidence type="ECO:0000256" key="13">
    <source>
        <dbReference type="ARBA" id="ARBA00022989"/>
    </source>
</evidence>
<evidence type="ECO:0000313" key="20">
    <source>
        <dbReference type="EnsemblPlants" id="Bra010473.1-P"/>
    </source>
</evidence>
<dbReference type="SUPFAM" id="SSF57850">
    <property type="entry name" value="RING/U-box"/>
    <property type="match status" value="1"/>
</dbReference>
<dbReference type="eggNOG" id="KOG0802">
    <property type="taxonomic scope" value="Eukaryota"/>
</dbReference>
<evidence type="ECO:0000256" key="9">
    <source>
        <dbReference type="ARBA" id="ARBA00022771"/>
    </source>
</evidence>
<keyword evidence="9 16" id="KW-0863">Zinc-finger</keyword>
<dbReference type="PROSITE" id="PS51140">
    <property type="entry name" value="CUE"/>
    <property type="match status" value="1"/>
</dbReference>
<feature type="domain" description="CUE" evidence="19">
    <location>
        <begin position="895"/>
        <end position="935"/>
    </location>
</feature>
<evidence type="ECO:0000256" key="8">
    <source>
        <dbReference type="ARBA" id="ARBA00022723"/>
    </source>
</evidence>
<dbReference type="GO" id="GO:0008270">
    <property type="term" value="F:zinc ion binding"/>
    <property type="evidence" value="ECO:0007669"/>
    <property type="project" value="UniProtKB-KW"/>
</dbReference>
<dbReference type="GO" id="GO:0009626">
    <property type="term" value="P:plant-type hypersensitive response"/>
    <property type="evidence" value="ECO:0007669"/>
    <property type="project" value="UniProtKB-KW"/>
</dbReference>
<feature type="transmembrane region" description="Helical" evidence="17">
    <location>
        <begin position="545"/>
        <end position="566"/>
    </location>
</feature>
<evidence type="ECO:0000256" key="12">
    <source>
        <dbReference type="ARBA" id="ARBA00022833"/>
    </source>
</evidence>
<dbReference type="EC" id="2.3.2.27" evidence="4"/>
<dbReference type="EnsemblPlants" id="Bra010473.1">
    <property type="protein sequence ID" value="Bra010473.1-P"/>
    <property type="gene ID" value="Bra010473"/>
</dbReference>
<keyword evidence="13 17" id="KW-1133">Transmembrane helix</keyword>
<comment type="pathway">
    <text evidence="3">Protein modification; protein ubiquitination.</text>
</comment>
<keyword evidence="7 17" id="KW-0812">Transmembrane</keyword>
<evidence type="ECO:0000259" key="18">
    <source>
        <dbReference type="PROSITE" id="PS50089"/>
    </source>
</evidence>
<feature type="domain" description="RING-type" evidence="18">
    <location>
        <begin position="692"/>
        <end position="734"/>
    </location>
</feature>
<comment type="subunit">
    <text evidence="15">Interacts (via C-terminus) with RPM1 (via N-terminus).</text>
</comment>
<evidence type="ECO:0000256" key="14">
    <source>
        <dbReference type="ARBA" id="ARBA00023136"/>
    </source>
</evidence>
<dbReference type="InParanoid" id="M4D1X3"/>
<dbReference type="HOGENOM" id="CLU_313390_0_0_1"/>
<protein>
    <recommendedName>
        <fullName evidence="4">RING-type E3 ubiquitin transferase</fullName>
        <ecNumber evidence="4">2.3.2.27</ecNumber>
    </recommendedName>
</protein>
<evidence type="ECO:0000313" key="21">
    <source>
        <dbReference type="Proteomes" id="UP000011750"/>
    </source>
</evidence>